<dbReference type="InterPro" id="IPR039399">
    <property type="entry name" value="Deltex_C_sf"/>
</dbReference>
<reference evidence="14" key="1">
    <citation type="journal article" date="2015" name="Nat. Commun.">
        <title>The Lingula genome provides insights into brachiopod evolution and the origin of phosphate biomineralization.</title>
        <authorList>
            <person name="Luo Y.J."/>
            <person name="Takeuchi T."/>
            <person name="Koyanagi R."/>
            <person name="Yamada L."/>
            <person name="Kanda M."/>
            <person name="Khalturina M."/>
            <person name="Fujie M."/>
            <person name="Yamasaki S.I."/>
            <person name="Endo K."/>
            <person name="Satoh N."/>
        </authorList>
    </citation>
    <scope>NUCLEOTIDE SEQUENCE</scope>
</reference>
<evidence type="ECO:0000256" key="2">
    <source>
        <dbReference type="ARBA" id="ARBA00004906"/>
    </source>
</evidence>
<evidence type="ECO:0000259" key="11">
    <source>
        <dbReference type="PROSITE" id="PS50089"/>
    </source>
</evidence>
<dbReference type="CDD" id="cd09633">
    <property type="entry name" value="Deltex_C"/>
    <property type="match status" value="1"/>
</dbReference>
<dbReference type="PANTHER" id="PTHR12622">
    <property type="entry name" value="DELTEX-RELATED"/>
    <property type="match status" value="1"/>
</dbReference>
<dbReference type="OrthoDB" id="527344at2759"/>
<dbReference type="InterPro" id="IPR039396">
    <property type="entry name" value="Deltex_C"/>
</dbReference>
<dbReference type="GO" id="GO:0007219">
    <property type="term" value="P:Notch signaling pathway"/>
    <property type="evidence" value="ECO:0007669"/>
    <property type="project" value="InterPro"/>
</dbReference>
<dbReference type="InterPro" id="IPR013083">
    <property type="entry name" value="Znf_RING/FYVE/PHD"/>
</dbReference>
<keyword evidence="4 9" id="KW-0808">Transferase</keyword>
<evidence type="ECO:0000256" key="7">
    <source>
        <dbReference type="ARBA" id="ARBA00022833"/>
    </source>
</evidence>
<feature type="domain" description="RING-type" evidence="11">
    <location>
        <begin position="521"/>
        <end position="559"/>
    </location>
</feature>
<evidence type="ECO:0000256" key="6">
    <source>
        <dbReference type="ARBA" id="ARBA00022771"/>
    </source>
</evidence>
<dbReference type="Pfam" id="PF13923">
    <property type="entry name" value="zf-C3HC4_2"/>
    <property type="match status" value="1"/>
</dbReference>
<evidence type="ECO:0000313" key="14">
    <source>
        <dbReference type="RefSeq" id="XP_013419976.1"/>
    </source>
</evidence>
<dbReference type="EC" id="2.3.2.27" evidence="9"/>
<dbReference type="GO" id="GO:0016567">
    <property type="term" value="P:protein ubiquitination"/>
    <property type="evidence" value="ECO:0007669"/>
    <property type="project" value="UniProtKB-UniRule"/>
</dbReference>
<evidence type="ECO:0000256" key="9">
    <source>
        <dbReference type="RuleBase" id="RU367105"/>
    </source>
</evidence>
<dbReference type="InterPro" id="IPR002589">
    <property type="entry name" value="Macro_dom"/>
</dbReference>
<dbReference type="GeneID" id="106180514"/>
<keyword evidence="13" id="KW-1185">Reference proteome</keyword>
<dbReference type="Proteomes" id="UP000085678">
    <property type="component" value="Unplaced"/>
</dbReference>
<dbReference type="PROSITE" id="PS50089">
    <property type="entry name" value="ZF_RING_2"/>
    <property type="match status" value="1"/>
</dbReference>
<comment type="subcellular location">
    <subcellularLocation>
        <location evidence="9">Cytoplasm</location>
    </subcellularLocation>
</comment>
<keyword evidence="6 8" id="KW-0863">Zinc-finger</keyword>
<dbReference type="SUPFAM" id="SSF57850">
    <property type="entry name" value="RING/U-box"/>
    <property type="match status" value="1"/>
</dbReference>
<dbReference type="SUPFAM" id="SSF52949">
    <property type="entry name" value="Macro domain-like"/>
    <property type="match status" value="1"/>
</dbReference>
<evidence type="ECO:0000256" key="1">
    <source>
        <dbReference type="ARBA" id="ARBA00000900"/>
    </source>
</evidence>
<dbReference type="UniPathway" id="UPA00143"/>
<dbReference type="GO" id="GO:0005737">
    <property type="term" value="C:cytoplasm"/>
    <property type="evidence" value="ECO:0007669"/>
    <property type="project" value="UniProtKB-SubCell"/>
</dbReference>
<dbReference type="SMART" id="SM00184">
    <property type="entry name" value="RING"/>
    <property type="match status" value="1"/>
</dbReference>
<dbReference type="Pfam" id="PF01661">
    <property type="entry name" value="Macro"/>
    <property type="match status" value="1"/>
</dbReference>
<name>A0A1S3KCJ4_LINAN</name>
<keyword evidence="5 9" id="KW-0479">Metal-binding</keyword>
<sequence length="700" mass="77918">MNRRTTMQNESTLSMRFMEFEYLRIRQKGAVRAIEEECTVVLFWNRGRVHAVGKSKHDSDGGLGRLTNLRARVHSKLSHVICSVEKPSMLNKIKKTYSQVIIRPIKNSPRHLEIIGDRIHMDAIVKKFLSSRNSALKTLKPDKPIGSASKQFSGEAIAQKNYEKQSLSRQPKAISKALYKATSPTAAYTPSLRQTASSSPIPIEKPSPLNKAINRSLIIKETAQNQMKTSPFVFYFNNGAELTFHRGDITKQRVDSIVNAANEELHHSGGVAKAIADAAGPSLREESAELRRAYGGRIPTGNVVTTGAGRLPCRYVLHAVGPHVRMPGYKDLLEETVKNIVVECGNLHLHSVAIPAISTGIYGVPKHEGAAAMKRALKRKVEQERNTLRQIRMVDTGQETISIYSKIFEQDDDFSDDMKVKQSTFGGAEATPLGWHDNGAGAVGYDTSTAKYSARKYDDEDSGVVYQRGALYQADDVYSSPLCDPTDQFETASRETHDTESAYDWGTDLSPFEDHEDEAVCPICMDTFTERQDLKRCGHSFCKECLSRALKIQNKCPICGDLLGEQRGNQPKGTMSVSYERESLPGYEGSDTIVIDYDFPSGKQKEEHPNPGEPYKGTRRRAFLPNNAEGREILKLLDRAFKAKLLFTIGRSVTTGQDNVVVWNDVHQKTSRTGGVSKYGYPDPTYFSRVKEELAAKGIK</sequence>
<dbReference type="Pfam" id="PF18102">
    <property type="entry name" value="DTC"/>
    <property type="match status" value="1"/>
</dbReference>
<protein>
    <recommendedName>
        <fullName evidence="9">E3 ubiquitin-protein ligase</fullName>
        <ecNumber evidence="9">2.3.2.27</ecNumber>
    </recommendedName>
</protein>
<dbReference type="STRING" id="7574.A0A1S3KCJ4"/>
<dbReference type="SMART" id="SM00506">
    <property type="entry name" value="A1pp"/>
    <property type="match status" value="1"/>
</dbReference>
<evidence type="ECO:0000256" key="10">
    <source>
        <dbReference type="SAM" id="MobiDB-lite"/>
    </source>
</evidence>
<dbReference type="KEGG" id="lak:106180514"/>
<evidence type="ECO:0000256" key="5">
    <source>
        <dbReference type="ARBA" id="ARBA00022723"/>
    </source>
</evidence>
<dbReference type="PROSITE" id="PS51154">
    <property type="entry name" value="MACRO"/>
    <property type="match status" value="1"/>
</dbReference>
<evidence type="ECO:0000256" key="4">
    <source>
        <dbReference type="ARBA" id="ARBA00022679"/>
    </source>
</evidence>
<dbReference type="GO" id="GO:0008270">
    <property type="term" value="F:zinc ion binding"/>
    <property type="evidence" value="ECO:0007669"/>
    <property type="project" value="UniProtKB-KW"/>
</dbReference>
<evidence type="ECO:0000256" key="8">
    <source>
        <dbReference type="PROSITE-ProRule" id="PRU00175"/>
    </source>
</evidence>
<gene>
    <name evidence="14" type="primary">LOC106180514</name>
</gene>
<dbReference type="PROSITE" id="PS00518">
    <property type="entry name" value="ZF_RING_1"/>
    <property type="match status" value="1"/>
</dbReference>
<feature type="domain" description="Macro" evidence="12">
    <location>
        <begin position="229"/>
        <end position="412"/>
    </location>
</feature>
<dbReference type="InterPro" id="IPR017907">
    <property type="entry name" value="Znf_RING_CS"/>
</dbReference>
<dbReference type="RefSeq" id="XP_013419976.1">
    <property type="nucleotide sequence ID" value="XM_013564522.1"/>
</dbReference>
<dbReference type="Gene3D" id="3.40.220.10">
    <property type="entry name" value="Leucine Aminopeptidase, subunit E, domain 1"/>
    <property type="match status" value="1"/>
</dbReference>
<feature type="region of interest" description="Disordered" evidence="10">
    <location>
        <begin position="600"/>
        <end position="619"/>
    </location>
</feature>
<comment type="catalytic activity">
    <reaction evidence="1 9">
        <text>S-ubiquitinyl-[E2 ubiquitin-conjugating enzyme]-L-cysteine + [acceptor protein]-L-lysine = [E2 ubiquitin-conjugating enzyme]-L-cysteine + N(6)-ubiquitinyl-[acceptor protein]-L-lysine.</text>
        <dbReference type="EC" id="2.3.2.27"/>
    </reaction>
</comment>
<dbReference type="GO" id="GO:0061630">
    <property type="term" value="F:ubiquitin protein ligase activity"/>
    <property type="evidence" value="ECO:0007669"/>
    <property type="project" value="UniProtKB-UniRule"/>
</dbReference>
<dbReference type="InterPro" id="IPR039398">
    <property type="entry name" value="Deltex_fam"/>
</dbReference>
<reference evidence="14" key="2">
    <citation type="submission" date="2025-08" db="UniProtKB">
        <authorList>
            <consortium name="RefSeq"/>
        </authorList>
    </citation>
    <scope>IDENTIFICATION</scope>
</reference>
<evidence type="ECO:0000259" key="12">
    <source>
        <dbReference type="PROSITE" id="PS51154"/>
    </source>
</evidence>
<dbReference type="AlphaFoldDB" id="A0A1S3KCJ4"/>
<dbReference type="Gene3D" id="3.30.40.10">
    <property type="entry name" value="Zinc/RING finger domain, C3HC4 (zinc finger)"/>
    <property type="match status" value="1"/>
</dbReference>
<dbReference type="InterPro" id="IPR001841">
    <property type="entry name" value="Znf_RING"/>
</dbReference>
<dbReference type="InParanoid" id="A0A1S3KCJ4"/>
<keyword evidence="7 9" id="KW-0862">Zinc</keyword>
<organism evidence="13 14">
    <name type="scientific">Lingula anatina</name>
    <name type="common">Brachiopod</name>
    <name type="synonym">Lingula unguis</name>
    <dbReference type="NCBI Taxonomy" id="7574"/>
    <lineage>
        <taxon>Eukaryota</taxon>
        <taxon>Metazoa</taxon>
        <taxon>Spiralia</taxon>
        <taxon>Lophotrochozoa</taxon>
        <taxon>Brachiopoda</taxon>
        <taxon>Linguliformea</taxon>
        <taxon>Lingulata</taxon>
        <taxon>Lingulida</taxon>
        <taxon>Linguloidea</taxon>
        <taxon>Lingulidae</taxon>
        <taxon>Lingula</taxon>
    </lineage>
</organism>
<dbReference type="InterPro" id="IPR043472">
    <property type="entry name" value="Macro_dom-like"/>
</dbReference>
<accession>A0A1S3KCJ4</accession>
<dbReference type="Gene3D" id="3.30.390.130">
    <property type="match status" value="1"/>
</dbReference>
<evidence type="ECO:0000313" key="13">
    <source>
        <dbReference type="Proteomes" id="UP000085678"/>
    </source>
</evidence>
<evidence type="ECO:0000256" key="3">
    <source>
        <dbReference type="ARBA" id="ARBA00009413"/>
    </source>
</evidence>
<proteinExistence type="inferred from homology"/>
<keyword evidence="9" id="KW-0963">Cytoplasm</keyword>
<comment type="pathway">
    <text evidence="2 9">Protein modification; protein ubiquitination.</text>
</comment>
<dbReference type="CDD" id="cd02907">
    <property type="entry name" value="Macro_Af1521_BAL-like"/>
    <property type="match status" value="1"/>
</dbReference>
<comment type="similarity">
    <text evidence="3 9">Belongs to the Deltex family.</text>
</comment>